<evidence type="ECO:0008006" key="5">
    <source>
        <dbReference type="Google" id="ProtNLM"/>
    </source>
</evidence>
<keyword evidence="4" id="KW-1185">Reference proteome</keyword>
<reference evidence="3 4" key="1">
    <citation type="submission" date="2020-03" db="EMBL/GenBank/DDBJ databases">
        <title>Genomic Encyclopedia of Type Strains, Phase III (KMG-III): the genomes of soil and plant-associated and newly described type strains.</title>
        <authorList>
            <person name="Whitman W."/>
        </authorList>
    </citation>
    <scope>NUCLEOTIDE SEQUENCE [LARGE SCALE GENOMIC DNA]</scope>
    <source>
        <strain evidence="3 4">CECT 8804</strain>
    </source>
</reference>
<gene>
    <name evidence="3" type="ORF">FHS31_000522</name>
</gene>
<keyword evidence="2" id="KW-0732">Signal</keyword>
<evidence type="ECO:0000313" key="4">
    <source>
        <dbReference type="Proteomes" id="UP000727456"/>
    </source>
</evidence>
<organism evidence="3 4">
    <name type="scientific">Sphingomonas vulcanisoli</name>
    <dbReference type="NCBI Taxonomy" id="1658060"/>
    <lineage>
        <taxon>Bacteria</taxon>
        <taxon>Pseudomonadati</taxon>
        <taxon>Pseudomonadota</taxon>
        <taxon>Alphaproteobacteria</taxon>
        <taxon>Sphingomonadales</taxon>
        <taxon>Sphingomonadaceae</taxon>
        <taxon>Sphingomonas</taxon>
    </lineage>
</organism>
<protein>
    <recommendedName>
        <fullName evidence="5">Fe-S oxidoreductase</fullName>
    </recommendedName>
</protein>
<feature type="region of interest" description="Disordered" evidence="1">
    <location>
        <begin position="17"/>
        <end position="97"/>
    </location>
</feature>
<name>A0ABX0TT22_9SPHN</name>
<comment type="caution">
    <text evidence="3">The sequence shown here is derived from an EMBL/GenBank/DDBJ whole genome shotgun (WGS) entry which is preliminary data.</text>
</comment>
<evidence type="ECO:0000256" key="2">
    <source>
        <dbReference type="SAM" id="SignalP"/>
    </source>
</evidence>
<dbReference type="EMBL" id="JAAOZC010000001">
    <property type="protein sequence ID" value="NIJ06940.1"/>
    <property type="molecule type" value="Genomic_DNA"/>
</dbReference>
<evidence type="ECO:0000256" key="1">
    <source>
        <dbReference type="SAM" id="MobiDB-lite"/>
    </source>
</evidence>
<feature type="signal peptide" evidence="2">
    <location>
        <begin position="1"/>
        <end position="26"/>
    </location>
</feature>
<feature type="compositionally biased region" description="Low complexity" evidence="1">
    <location>
        <begin position="26"/>
        <end position="54"/>
    </location>
</feature>
<accession>A0ABX0TT22</accession>
<feature type="compositionally biased region" description="Low complexity" evidence="1">
    <location>
        <begin position="62"/>
        <end position="90"/>
    </location>
</feature>
<dbReference type="Proteomes" id="UP000727456">
    <property type="component" value="Unassembled WGS sequence"/>
</dbReference>
<dbReference type="RefSeq" id="WP_167071734.1">
    <property type="nucleotide sequence ID" value="NZ_JAAOZC010000001.1"/>
</dbReference>
<evidence type="ECO:0000313" key="3">
    <source>
        <dbReference type="EMBL" id="NIJ06940.1"/>
    </source>
</evidence>
<feature type="chain" id="PRO_5045617872" description="Fe-S oxidoreductase" evidence="2">
    <location>
        <begin position="27"/>
        <end position="116"/>
    </location>
</feature>
<sequence>MKKTLLMLASLAIGTAAIGQTTPMQSAPATTNTPASTPDMAPQTTPPATDTATPPAAPAAPAPDASAMPAPATTSTPDASAMAAPAPADTSNYPVCSRTVTDKCVQKGATKKMHHK</sequence>
<proteinExistence type="predicted"/>